<evidence type="ECO:0000313" key="2">
    <source>
        <dbReference type="EMBL" id="TWT60431.1"/>
    </source>
</evidence>
<feature type="chain" id="PRO_5023059785" evidence="1">
    <location>
        <begin position="23"/>
        <end position="826"/>
    </location>
</feature>
<sequence length="826" mass="89666" precursor="true">MNRNAIKLFILLLLISGSSLDAGMVKNIEAVRPRIGQSGTTVDVSIQGISLADPRQVVFYHPGIKAIDIQPAESVPRRGFAHGGTINEEVRCRFEIAPDCQPGEYPFRLLTGTELTCIGTFHVSPFPVIDENEDNNGYSNDSPETALEVEGNVTVRGQLGNGSRTDLDYYRVEGKAGQRVSAEVDSARLSDRHYGDSEFDLALRILDANGRVLAANDDNSLHLQDPFVSVKLSQDGPVFVEVKRSIFAPRDTLYCVHIGDFPRPKALFPPGGQSGTVQTIQLIGDPLGNSEDSITLNSLDSASKTINYCGEFPSPMKFRNSPFPNLLEDNNSKVTQVESFPVALNGIIETPSDADSYAFSAIKGQRLHIRVFAASIGSPIDASIKIIALDENGNLGKVEMELDDSPLQDHDIFGTSFRGGGGLQEAIDPSLIWEAKQDGQYLLEIHDPSGAGGPTGVYRIEIEPPRTVVQTSLASATFDWTESTRVSGLAVPRGNRWTVDFSLPNGQWNSIPGDYYLVAQGLPKGVRLISPRVPSKATKWPVQFEADESAKVEGAVITLEARPVENSQVVETRCQQNVPFINHSGGNAWRTVRTNQYIIGVTEPAPFTIEVDQPSVPIVRGGELAIPVRIIRHGDFTGTVSIRCGNLPRLISVPPPILVPAGQNECVLQLAAQSSAPLESLPLYIIGSTVRDDIDDFLGSGHIRVSSKMVSLEVAQPYLELIAQPESIRRGEIKPFVWTVRQLTPFEGQAEITLLGLPKGVTVMQPTPVINKDSAEATFQLMATEEALLGQAEGLICEVKIPIGQQEIVQRTGKGILRIDPAKVTP</sequence>
<evidence type="ECO:0000313" key="3">
    <source>
        <dbReference type="Proteomes" id="UP000316095"/>
    </source>
</evidence>
<accession>A0A5C5XDG3</accession>
<dbReference type="AlphaFoldDB" id="A0A5C5XDG3"/>
<dbReference type="RefSeq" id="WP_207310045.1">
    <property type="nucleotide sequence ID" value="NZ_SJPG01000001.1"/>
</dbReference>
<keyword evidence="1" id="KW-0732">Signal</keyword>
<comment type="caution">
    <text evidence="2">The sequence shown here is derived from an EMBL/GenBank/DDBJ whole genome shotgun (WGS) entry which is preliminary data.</text>
</comment>
<organism evidence="2 3">
    <name type="scientific">Rubinisphaera italica</name>
    <dbReference type="NCBI Taxonomy" id="2527969"/>
    <lineage>
        <taxon>Bacteria</taxon>
        <taxon>Pseudomonadati</taxon>
        <taxon>Planctomycetota</taxon>
        <taxon>Planctomycetia</taxon>
        <taxon>Planctomycetales</taxon>
        <taxon>Planctomycetaceae</taxon>
        <taxon>Rubinisphaera</taxon>
    </lineage>
</organism>
<evidence type="ECO:0000256" key="1">
    <source>
        <dbReference type="SAM" id="SignalP"/>
    </source>
</evidence>
<name>A0A5C5XDG3_9PLAN</name>
<gene>
    <name evidence="2" type="ORF">Pan54_11450</name>
</gene>
<keyword evidence="3" id="KW-1185">Reference proteome</keyword>
<dbReference type="Gene3D" id="2.60.120.380">
    <property type="match status" value="2"/>
</dbReference>
<proteinExistence type="predicted"/>
<protein>
    <submittedName>
        <fullName evidence="2">Uncharacterized protein</fullName>
    </submittedName>
</protein>
<dbReference type="EMBL" id="SJPG01000001">
    <property type="protein sequence ID" value="TWT60431.1"/>
    <property type="molecule type" value="Genomic_DNA"/>
</dbReference>
<reference evidence="2 3" key="1">
    <citation type="submission" date="2019-02" db="EMBL/GenBank/DDBJ databases">
        <title>Deep-cultivation of Planctomycetes and their phenomic and genomic characterization uncovers novel biology.</title>
        <authorList>
            <person name="Wiegand S."/>
            <person name="Jogler M."/>
            <person name="Boedeker C."/>
            <person name="Pinto D."/>
            <person name="Vollmers J."/>
            <person name="Rivas-Marin E."/>
            <person name="Kohn T."/>
            <person name="Peeters S.H."/>
            <person name="Heuer A."/>
            <person name="Rast P."/>
            <person name="Oberbeckmann S."/>
            <person name="Bunk B."/>
            <person name="Jeske O."/>
            <person name="Meyerdierks A."/>
            <person name="Storesund J.E."/>
            <person name="Kallscheuer N."/>
            <person name="Luecker S."/>
            <person name="Lage O.M."/>
            <person name="Pohl T."/>
            <person name="Merkel B.J."/>
            <person name="Hornburger P."/>
            <person name="Mueller R.-W."/>
            <person name="Bruemmer F."/>
            <person name="Labrenz M."/>
            <person name="Spormann A.M."/>
            <person name="Op Den Camp H."/>
            <person name="Overmann J."/>
            <person name="Amann R."/>
            <person name="Jetten M.S.M."/>
            <person name="Mascher T."/>
            <person name="Medema M.H."/>
            <person name="Devos D.P."/>
            <person name="Kaster A.-K."/>
            <person name="Ovreas L."/>
            <person name="Rohde M."/>
            <person name="Galperin M.Y."/>
            <person name="Jogler C."/>
        </authorList>
    </citation>
    <scope>NUCLEOTIDE SEQUENCE [LARGE SCALE GENOMIC DNA]</scope>
    <source>
        <strain evidence="2 3">Pan54</strain>
    </source>
</reference>
<feature type="signal peptide" evidence="1">
    <location>
        <begin position="1"/>
        <end position="22"/>
    </location>
</feature>
<dbReference type="Proteomes" id="UP000316095">
    <property type="component" value="Unassembled WGS sequence"/>
</dbReference>